<dbReference type="GO" id="GO:0001181">
    <property type="term" value="F:RNA polymerase I general transcription initiation factor activity"/>
    <property type="evidence" value="ECO:0007669"/>
    <property type="project" value="InterPro"/>
</dbReference>
<evidence type="ECO:0000313" key="3">
    <source>
        <dbReference type="Proteomes" id="UP000315496"/>
    </source>
</evidence>
<organism evidence="2 3">
    <name type="scientific">Giardia muris</name>
    <dbReference type="NCBI Taxonomy" id="5742"/>
    <lineage>
        <taxon>Eukaryota</taxon>
        <taxon>Metamonada</taxon>
        <taxon>Diplomonadida</taxon>
        <taxon>Hexamitidae</taxon>
        <taxon>Giardiinae</taxon>
        <taxon>Giardia</taxon>
    </lineage>
</organism>
<dbReference type="VEuPathDB" id="GiardiaDB:GMRT_15523"/>
<dbReference type="OrthoDB" id="26970at2759"/>
<dbReference type="PANTHER" id="PTHR12790">
    <property type="entry name" value="TRANSCRIPTION INITIATION FACTOR IA RRN3"/>
    <property type="match status" value="1"/>
</dbReference>
<keyword evidence="3" id="KW-1185">Reference proteome</keyword>
<evidence type="ECO:0000313" key="2">
    <source>
        <dbReference type="EMBL" id="TNJ29848.1"/>
    </source>
</evidence>
<name>A0A4Z1T2G9_GIAMU</name>
<gene>
    <name evidence="2" type="ORF">GMRT_15523</name>
</gene>
<dbReference type="InterPro" id="IPR007991">
    <property type="entry name" value="RNA_pol_I_trans_ini_fac_RRN3"/>
</dbReference>
<comment type="caution">
    <text evidence="2">The sequence shown here is derived from an EMBL/GenBank/DDBJ whole genome shotgun (WGS) entry which is preliminary data.</text>
</comment>
<evidence type="ECO:0000256" key="1">
    <source>
        <dbReference type="ARBA" id="ARBA00010098"/>
    </source>
</evidence>
<dbReference type="PANTHER" id="PTHR12790:SF0">
    <property type="entry name" value="RNA POLYMERASE I-SPECIFIC TRANSCRIPTION INITIATION FACTOR RRN3-RELATED"/>
    <property type="match status" value="1"/>
</dbReference>
<comment type="similarity">
    <text evidence="1">Belongs to the RRN3 family.</text>
</comment>
<dbReference type="GO" id="GO:0005634">
    <property type="term" value="C:nucleus"/>
    <property type="evidence" value="ECO:0007669"/>
    <property type="project" value="TreeGrafter"/>
</dbReference>
<dbReference type="AlphaFoldDB" id="A0A4Z1T2G9"/>
<proteinExistence type="inferred from homology"/>
<accession>A0A4Z1T2G9</accession>
<dbReference type="GO" id="GO:0001042">
    <property type="term" value="F:RNA polymerase I core binding"/>
    <property type="evidence" value="ECO:0007669"/>
    <property type="project" value="TreeGrafter"/>
</dbReference>
<dbReference type="Proteomes" id="UP000315496">
    <property type="component" value="Chromosome 1"/>
</dbReference>
<sequence>MAEQLIESLLRAPTKIRSVYSSLLTQKGLAQTFFNTLQANAGKVTEALLEQMLEFPTDMPADIADLYVRCLVAIMAQQPSLIETVFHLLIRQVWHTPKYLETNVSIIKRIVKTIPLTLDILNNIISGMQPLLTETTSVEVWLLLLVHLELSVGGLTHTVISATLRLLIQLDTLLDISLFENTNLEHSSTTAAVVIQEDVKDPICETSLQAVSTLGKSSGTNVIPNSASTNDSEEVHIGSYSRPFAAHLSQPETPSVEENEKLHTMKQMLDLMDKAMLIVFQYLDQRATLPNYEQFFDICLCTYMHLAARSRVIKFVQFILFYGSSLDSTVEELFVTTLCTRAIYDMNLTHAFQTSYMNYLASFLARYRPLKETSLIQALQLLTDFAQRMGEVLQPSALAPLLTYLQHTERLGVIGLDSEDAQAITASASVIKYLNACRALFYVACFIDRRTDLTDLAPKLLRVATCSLNPLFFFKIIAQQFARVATVWNCYTPMELGCLKQIAETACKIELPYTLFNCFYPFEPYILRVSGECITPLYRDFLEPDIDESDDEYDVPL</sequence>
<dbReference type="EMBL" id="VDLU01000001">
    <property type="protein sequence ID" value="TNJ29848.1"/>
    <property type="molecule type" value="Genomic_DNA"/>
</dbReference>
<dbReference type="GO" id="GO:0006361">
    <property type="term" value="P:transcription initiation at RNA polymerase I promoter"/>
    <property type="evidence" value="ECO:0007669"/>
    <property type="project" value="InterPro"/>
</dbReference>
<protein>
    <submittedName>
        <fullName evidence="2">Transcription factor RRN3</fullName>
    </submittedName>
</protein>
<reference evidence="2 3" key="1">
    <citation type="submission" date="2019-05" db="EMBL/GenBank/DDBJ databases">
        <title>The compact genome of Giardia muris reveals important steps in the evolution of intestinal protozoan parasites.</title>
        <authorList>
            <person name="Xu F."/>
            <person name="Jimenez-Gonzalez A."/>
            <person name="Einarsson E."/>
            <person name="Astvaldsson A."/>
            <person name="Peirasmaki D."/>
            <person name="Eckmann L."/>
            <person name="Andersson J.O."/>
            <person name="Svard S.G."/>
            <person name="Jerlstrom-Hultqvist J."/>
        </authorList>
    </citation>
    <scope>NUCLEOTIDE SEQUENCE [LARGE SCALE GENOMIC DNA]</scope>
    <source>
        <strain evidence="2 3">Roberts-Thomson</strain>
    </source>
</reference>
<dbReference type="Pfam" id="PF05327">
    <property type="entry name" value="RRN3"/>
    <property type="match status" value="1"/>
</dbReference>